<feature type="transmembrane region" description="Helical" evidence="6">
    <location>
        <begin position="164"/>
        <end position="184"/>
    </location>
</feature>
<evidence type="ECO:0000256" key="4">
    <source>
        <dbReference type="ARBA" id="ARBA00022989"/>
    </source>
</evidence>
<dbReference type="Proteomes" id="UP000010305">
    <property type="component" value="Unassembled WGS sequence"/>
</dbReference>
<dbReference type="PANTHER" id="PTHR10283:SF82">
    <property type="entry name" value="SOLUTE CARRIER FAMILY 13 MEMBER 2"/>
    <property type="match status" value="1"/>
</dbReference>
<evidence type="ECO:0000256" key="2">
    <source>
        <dbReference type="ARBA" id="ARBA00022448"/>
    </source>
</evidence>
<feature type="transmembrane region" description="Helical" evidence="6">
    <location>
        <begin position="47"/>
        <end position="67"/>
    </location>
</feature>
<reference evidence="7 8" key="1">
    <citation type="journal article" date="2012" name="ISME J.">
        <title>Genomic insights to SAR86, an abundant and uncultivated marine bacterial lineage.</title>
        <authorList>
            <person name="Dupont C.L."/>
            <person name="Rusch D.B."/>
            <person name="Yooseph S."/>
            <person name="Lombardo M.J."/>
            <person name="Richter R.A."/>
            <person name="Valas R."/>
            <person name="Novotny M."/>
            <person name="Yee-Greenbaum J."/>
            <person name="Selengut J.D."/>
            <person name="Haft D.H."/>
            <person name="Halpern A.L."/>
            <person name="Lasken R.S."/>
            <person name="Nealson K."/>
            <person name="Friedman R."/>
            <person name="Venter J.C."/>
        </authorList>
    </citation>
    <scope>NUCLEOTIDE SEQUENCE [LARGE SCALE GENOMIC DNA]</scope>
</reference>
<name>J4WTY1_9GAMM</name>
<feature type="transmembrane region" description="Helical" evidence="6">
    <location>
        <begin position="135"/>
        <end position="158"/>
    </location>
</feature>
<sequence length="498" mass="53649">MFSNNNGFYIGIGVFLIVLFMGFFNVIPESLSSLDGKSFNIKDKVFFVNSQSAWFVLAILLLMAIWWATEAIPVAVTALIPLALFPILDITSFQESAAPFADKNIYLFLGGFILALGIESSGLHKRMALKMIITMGTNGAALVGSFMLVAALLSMFVMNTSTTLMLLPIGLAVCTVVAETIPNISDQQQRHFDTALMLGIAYAATIGGMSTIIGTAPNIVFVQFMNNQFGIDISFFDWMKIGVPVASVMLFFAWIILTKYTFPTSFSLSSDTKIKLNGMYEELGPLTKDEIKVSILFFLAIAFWITSKAIRENLGIELQDAGVAIIAAILLFMIPSSENNKSLLQWEATTKLPWGLLLLFGGGLSLGAQVSQTGLGLWIGEGLTILENVPSIILILAVASMIIFLTEMTSNVATTATFLPVFSAVAIAIGIVPVALTIPVCLAASCAFMLPVATPPNAIVYGSGKFTIPTMMRAGFALNIVGIFVVTLFAYFLAPLIF</sequence>
<dbReference type="PROSITE" id="PS01271">
    <property type="entry name" value="NA_SULFATE"/>
    <property type="match status" value="1"/>
</dbReference>
<evidence type="ECO:0000313" key="7">
    <source>
        <dbReference type="EMBL" id="EJP72120.1"/>
    </source>
</evidence>
<organism evidence="7 8">
    <name type="scientific">SAR86 cluster bacterium SAR86A</name>
    <dbReference type="NCBI Taxonomy" id="1123866"/>
    <lineage>
        <taxon>Bacteria</taxon>
        <taxon>Pseudomonadati</taxon>
        <taxon>Pseudomonadota</taxon>
        <taxon>Gammaproteobacteria</taxon>
        <taxon>SAR86 cluster</taxon>
    </lineage>
</organism>
<feature type="transmembrane region" description="Helical" evidence="6">
    <location>
        <begin position="74"/>
        <end position="93"/>
    </location>
</feature>
<dbReference type="NCBIfam" id="TIGR00785">
    <property type="entry name" value="dass"/>
    <property type="match status" value="1"/>
</dbReference>
<evidence type="ECO:0000256" key="6">
    <source>
        <dbReference type="SAM" id="Phobius"/>
    </source>
</evidence>
<dbReference type="GO" id="GO:0005886">
    <property type="term" value="C:plasma membrane"/>
    <property type="evidence" value="ECO:0007669"/>
    <property type="project" value="TreeGrafter"/>
</dbReference>
<feature type="transmembrane region" description="Helical" evidence="6">
    <location>
        <begin position="354"/>
        <end position="379"/>
    </location>
</feature>
<feature type="transmembrane region" description="Helical" evidence="6">
    <location>
        <begin position="196"/>
        <end position="221"/>
    </location>
</feature>
<feature type="transmembrane region" description="Helical" evidence="6">
    <location>
        <begin position="316"/>
        <end position="334"/>
    </location>
</feature>
<dbReference type="InterPro" id="IPR001898">
    <property type="entry name" value="SLC13A/DASS"/>
</dbReference>
<keyword evidence="4 6" id="KW-1133">Transmembrane helix</keyword>
<dbReference type="CDD" id="cd01115">
    <property type="entry name" value="SLC13_permease"/>
    <property type="match status" value="1"/>
</dbReference>
<feature type="transmembrane region" description="Helical" evidence="6">
    <location>
        <begin position="474"/>
        <end position="494"/>
    </location>
</feature>
<comment type="subcellular location">
    <subcellularLocation>
        <location evidence="1">Membrane</location>
        <topology evidence="1">Multi-pass membrane protein</topology>
    </subcellularLocation>
</comment>
<evidence type="ECO:0000256" key="1">
    <source>
        <dbReference type="ARBA" id="ARBA00004141"/>
    </source>
</evidence>
<dbReference type="EMBL" id="JH611156">
    <property type="protein sequence ID" value="EJP72120.1"/>
    <property type="molecule type" value="Genomic_DNA"/>
</dbReference>
<dbReference type="AlphaFoldDB" id="J4WTY1"/>
<feature type="transmembrane region" description="Helical" evidence="6">
    <location>
        <begin position="105"/>
        <end position="123"/>
    </location>
</feature>
<dbReference type="PANTHER" id="PTHR10283">
    <property type="entry name" value="SOLUTE CARRIER FAMILY 13 MEMBER"/>
    <property type="match status" value="1"/>
</dbReference>
<dbReference type="STRING" id="1123866.NT01SARS_0609"/>
<gene>
    <name evidence="7" type="ORF">NT01SARS_0609</name>
</gene>
<evidence type="ECO:0000313" key="8">
    <source>
        <dbReference type="Proteomes" id="UP000010305"/>
    </source>
</evidence>
<feature type="transmembrane region" description="Helical" evidence="6">
    <location>
        <begin position="241"/>
        <end position="262"/>
    </location>
</feature>
<keyword evidence="2" id="KW-0813">Transport</keyword>
<dbReference type="HOGENOM" id="CLU_005170_0_0_6"/>
<keyword evidence="5 6" id="KW-0472">Membrane</keyword>
<feature type="transmembrane region" description="Helical" evidence="6">
    <location>
        <begin position="7"/>
        <end position="27"/>
    </location>
</feature>
<feature type="transmembrane region" description="Helical" evidence="6">
    <location>
        <begin position="385"/>
        <end position="405"/>
    </location>
</feature>
<protein>
    <submittedName>
        <fullName evidence="7">Sodium-dependent dicarboxylate transporter SdcS</fullName>
    </submittedName>
</protein>
<dbReference type="Pfam" id="PF00939">
    <property type="entry name" value="Na_sulph_symp"/>
    <property type="match status" value="1"/>
</dbReference>
<dbReference type="GO" id="GO:0015141">
    <property type="term" value="F:succinate transmembrane transporter activity"/>
    <property type="evidence" value="ECO:0007669"/>
    <property type="project" value="UniProtKB-ARBA"/>
</dbReference>
<keyword evidence="3 6" id="KW-0812">Transmembrane</keyword>
<feature type="transmembrane region" description="Helical" evidence="6">
    <location>
        <begin position="417"/>
        <end position="436"/>
    </location>
</feature>
<evidence type="ECO:0000256" key="3">
    <source>
        <dbReference type="ARBA" id="ARBA00022692"/>
    </source>
</evidence>
<evidence type="ECO:0000256" key="5">
    <source>
        <dbReference type="ARBA" id="ARBA00023136"/>
    </source>
</evidence>
<accession>J4WTY1</accession>
<proteinExistence type="predicted"/>
<dbReference type="InterPro" id="IPR031312">
    <property type="entry name" value="Na/sul_symport_CS"/>
</dbReference>